<keyword evidence="1" id="KW-0732">Signal</keyword>
<dbReference type="InterPro" id="IPR050583">
    <property type="entry name" value="Mycobacterial_A85_antigen"/>
</dbReference>
<comment type="caution">
    <text evidence="2">The sequence shown here is derived from an EMBL/GenBank/DDBJ whole genome shotgun (WGS) entry which is preliminary data.</text>
</comment>
<dbReference type="SUPFAM" id="SSF53474">
    <property type="entry name" value="alpha/beta-Hydrolases"/>
    <property type="match status" value="2"/>
</dbReference>
<evidence type="ECO:0000313" key="2">
    <source>
        <dbReference type="EMBL" id="GAA4788660.1"/>
    </source>
</evidence>
<dbReference type="Pfam" id="PF00756">
    <property type="entry name" value="Esterase"/>
    <property type="match status" value="2"/>
</dbReference>
<evidence type="ECO:0000256" key="1">
    <source>
        <dbReference type="SAM" id="SignalP"/>
    </source>
</evidence>
<dbReference type="Proteomes" id="UP001499959">
    <property type="component" value="Unassembled WGS sequence"/>
</dbReference>
<proteinExistence type="predicted"/>
<feature type="signal peptide" evidence="1">
    <location>
        <begin position="1"/>
        <end position="26"/>
    </location>
</feature>
<dbReference type="InterPro" id="IPR029058">
    <property type="entry name" value="AB_hydrolase_fold"/>
</dbReference>
<keyword evidence="3" id="KW-1185">Reference proteome</keyword>
<evidence type="ECO:0008006" key="4">
    <source>
        <dbReference type="Google" id="ProtNLM"/>
    </source>
</evidence>
<dbReference type="Gene3D" id="3.40.50.1820">
    <property type="entry name" value="alpha/beta hydrolase"/>
    <property type="match status" value="2"/>
</dbReference>
<evidence type="ECO:0000313" key="3">
    <source>
        <dbReference type="Proteomes" id="UP001499959"/>
    </source>
</evidence>
<name>A0ABP9B032_9GAMM</name>
<gene>
    <name evidence="2" type="ORF">GCM10023307_12180</name>
</gene>
<dbReference type="RefSeq" id="WP_345302424.1">
    <property type="nucleotide sequence ID" value="NZ_BAABJE010000005.1"/>
</dbReference>
<dbReference type="InterPro" id="IPR000801">
    <property type="entry name" value="Esterase-like"/>
</dbReference>
<dbReference type="PANTHER" id="PTHR48098:SF6">
    <property type="entry name" value="FERRI-BACILLIBACTIN ESTERASE BESA"/>
    <property type="match status" value="1"/>
</dbReference>
<reference evidence="3" key="1">
    <citation type="journal article" date="2019" name="Int. J. Syst. Evol. Microbiol.">
        <title>The Global Catalogue of Microorganisms (GCM) 10K type strain sequencing project: providing services to taxonomists for standard genome sequencing and annotation.</title>
        <authorList>
            <consortium name="The Broad Institute Genomics Platform"/>
            <consortium name="The Broad Institute Genome Sequencing Center for Infectious Disease"/>
            <person name="Wu L."/>
            <person name="Ma J."/>
        </authorList>
    </citation>
    <scope>NUCLEOTIDE SEQUENCE [LARGE SCALE GENOMIC DNA]</scope>
    <source>
        <strain evidence="3">JCM 18204</strain>
    </source>
</reference>
<dbReference type="EMBL" id="BAABJE010000005">
    <property type="protein sequence ID" value="GAA4788660.1"/>
    <property type="molecule type" value="Genomic_DNA"/>
</dbReference>
<organism evidence="2 3">
    <name type="scientific">Lysobacter hankyongensis</name>
    <dbReference type="NCBI Taxonomy" id="1176535"/>
    <lineage>
        <taxon>Bacteria</taxon>
        <taxon>Pseudomonadati</taxon>
        <taxon>Pseudomonadota</taxon>
        <taxon>Gammaproteobacteria</taxon>
        <taxon>Lysobacterales</taxon>
        <taxon>Lysobacteraceae</taxon>
        <taxon>Lysobacter</taxon>
    </lineage>
</organism>
<sequence>MRRIRVFRTTALSILLALFATPALHAQDAAMRNDRARVDTLRIPVPELAPDGLRVRVFLPNGYDPLASVGYPVLYLNDGQDAEAIALQATMNGLIDRGEVRPLIAVAIDMPKDRMGAYGFSDRAAQRSLVSPLRVGAVGTQAHAYSEWVATRLVPAIDAQYRTRARPEARTILGWSLGGANALNLGWQYPDVFANVGAFSPSLWLSPAPDEIAGIQGSRFAQGMVAAGQYHPGSKFFFAVGDAEETDDRDADGVIDVLDDTRDLIDGWRVSGEAEPRAKGLRQLGHSVNLDHAAKGTRADASLFVLAGGRHAQASWARMLPVFLRWAYAVHAPPLNATGTTESWQRVPSRHVGARDVDVWLPPSYGRDPARRYPVLYMHDGQNLFDPALGYTGVDWDIDGAMTRLIERGEVREAIVVGVWNSPLRFAEYMPKAPVRTDTVGSGIEGGAIGRVEDIRSDDYLRFLVEELKPFIDRRYRTRPGRDDTAIMGSSMGGLISLYAIATHPEVFGGAGAVSTHWPACDGCVVEWLAAHLPDRRTHRLYFDHGTAALDARYAPYQQRMDAAMRKAGWREGGAWMTRSFEGAEHNETAWRARVEIPLRFLLAPER</sequence>
<feature type="chain" id="PRO_5047364801" description="Esterase" evidence="1">
    <location>
        <begin position="27"/>
        <end position="607"/>
    </location>
</feature>
<protein>
    <recommendedName>
        <fullName evidence="4">Esterase</fullName>
    </recommendedName>
</protein>
<dbReference type="PANTHER" id="PTHR48098">
    <property type="entry name" value="ENTEROCHELIN ESTERASE-RELATED"/>
    <property type="match status" value="1"/>
</dbReference>
<accession>A0ABP9B032</accession>